<feature type="transmembrane region" description="Helical" evidence="1">
    <location>
        <begin position="43"/>
        <end position="64"/>
    </location>
</feature>
<reference evidence="2" key="1">
    <citation type="submission" date="2022-11" db="EMBL/GenBank/DDBJ databases">
        <title>Robbsia betulipollinis sp. nov., isolated from pollen of birch (Betula pendula).</title>
        <authorList>
            <person name="Shi H."/>
            <person name="Ambika Manirajan B."/>
            <person name="Ratering S."/>
            <person name="Geissler-Plaum R."/>
            <person name="Schnell S."/>
        </authorList>
    </citation>
    <scope>NUCLEOTIDE SEQUENCE</scope>
    <source>
        <strain evidence="2">Bb-Pol-6</strain>
    </source>
</reference>
<keyword evidence="3" id="KW-1185">Reference proteome</keyword>
<comment type="caution">
    <text evidence="2">The sequence shown here is derived from an EMBL/GenBank/DDBJ whole genome shotgun (WGS) entry which is preliminary data.</text>
</comment>
<protein>
    <submittedName>
        <fullName evidence="2">Uncharacterized protein</fullName>
    </submittedName>
</protein>
<accession>A0ABT3ZRM1</accession>
<dbReference type="EMBL" id="JAPMXC010000010">
    <property type="protein sequence ID" value="MCY0389200.1"/>
    <property type="molecule type" value="Genomic_DNA"/>
</dbReference>
<feature type="transmembrane region" description="Helical" evidence="1">
    <location>
        <begin position="17"/>
        <end position="36"/>
    </location>
</feature>
<sequence>MNLLDNLSNMTLSRTDLILLLPMALVGVVLMGGVPCRTRIAHYVLEGVGAVVGALVAIVMMGSLSRML</sequence>
<evidence type="ECO:0000313" key="3">
    <source>
        <dbReference type="Proteomes" id="UP001082899"/>
    </source>
</evidence>
<keyword evidence="1" id="KW-0812">Transmembrane</keyword>
<keyword evidence="1" id="KW-1133">Transmembrane helix</keyword>
<organism evidence="2 3">
    <name type="scientific">Robbsia betulipollinis</name>
    <dbReference type="NCBI Taxonomy" id="2981849"/>
    <lineage>
        <taxon>Bacteria</taxon>
        <taxon>Pseudomonadati</taxon>
        <taxon>Pseudomonadota</taxon>
        <taxon>Betaproteobacteria</taxon>
        <taxon>Burkholderiales</taxon>
        <taxon>Burkholderiaceae</taxon>
        <taxon>Robbsia</taxon>
    </lineage>
</organism>
<gene>
    <name evidence="2" type="ORF">OVY01_18805</name>
</gene>
<dbReference type="Proteomes" id="UP001082899">
    <property type="component" value="Unassembled WGS sequence"/>
</dbReference>
<name>A0ABT3ZRM1_9BURK</name>
<dbReference type="RefSeq" id="WP_267849101.1">
    <property type="nucleotide sequence ID" value="NZ_JAPMXC010000010.1"/>
</dbReference>
<keyword evidence="1" id="KW-0472">Membrane</keyword>
<evidence type="ECO:0000313" key="2">
    <source>
        <dbReference type="EMBL" id="MCY0389200.1"/>
    </source>
</evidence>
<proteinExistence type="predicted"/>
<evidence type="ECO:0000256" key="1">
    <source>
        <dbReference type="SAM" id="Phobius"/>
    </source>
</evidence>